<dbReference type="EMBL" id="UAVU01000003">
    <property type="protein sequence ID" value="SQA99694.1"/>
    <property type="molecule type" value="Genomic_DNA"/>
</dbReference>
<reference evidence="2 3" key="1">
    <citation type="submission" date="2018-06" db="EMBL/GenBank/DDBJ databases">
        <authorList>
            <consortium name="Pathogen Informatics"/>
            <person name="Doyle S."/>
        </authorList>
    </citation>
    <scope>NUCLEOTIDE SEQUENCE [LARGE SCALE GENOMIC DNA]</scope>
    <source>
        <strain evidence="2 3">NCTC12120</strain>
    </source>
</reference>
<dbReference type="EC" id="3.1.11.5" evidence="2"/>
<accession>A0A2X2T5V0</accession>
<proteinExistence type="predicted"/>
<protein>
    <submittedName>
        <fullName evidence="2">Exodeoxyribonuclease V beta chain</fullName>
        <ecNumber evidence="2">3.1.11.5</ecNumber>
    </submittedName>
</protein>
<sequence length="121" mass="14199">MLKGFIDLVFRWQGRYYLLDYKSNWLGEDSSAYTQQAMAAAMQSHRYDLQYQLYTLALHRYLRHRMAGYDYQQHFGGVIYLFLRGVEQGKPEQGIFSTRPDVRLVEAMDALFAGTAEEIKL</sequence>
<evidence type="ECO:0000313" key="3">
    <source>
        <dbReference type="Proteomes" id="UP000251197"/>
    </source>
</evidence>
<dbReference type="CDD" id="cd22352">
    <property type="entry name" value="RecB_C-like"/>
    <property type="match status" value="1"/>
</dbReference>
<feature type="domain" description="PD-(D/E)XK endonuclease-like" evidence="1">
    <location>
        <begin position="2"/>
        <end position="117"/>
    </location>
</feature>
<gene>
    <name evidence="2" type="primary">recB_4</name>
    <name evidence="2" type="ORF">NCTC12120_03618</name>
</gene>
<dbReference type="Proteomes" id="UP000251197">
    <property type="component" value="Unassembled WGS sequence"/>
</dbReference>
<dbReference type="AlphaFoldDB" id="A0A2X2T5V0"/>
<evidence type="ECO:0000259" key="1">
    <source>
        <dbReference type="Pfam" id="PF12705"/>
    </source>
</evidence>
<keyword evidence="2" id="KW-0378">Hydrolase</keyword>
<dbReference type="Pfam" id="PF12705">
    <property type="entry name" value="PDDEXK_1"/>
    <property type="match status" value="1"/>
</dbReference>
<dbReference type="SUPFAM" id="SSF52980">
    <property type="entry name" value="Restriction endonuclease-like"/>
    <property type="match status" value="1"/>
</dbReference>
<dbReference type="Gene3D" id="3.90.320.10">
    <property type="match status" value="1"/>
</dbReference>
<organism evidence="2 3">
    <name type="scientific">Cedecea neteri</name>
    <dbReference type="NCBI Taxonomy" id="158822"/>
    <lineage>
        <taxon>Bacteria</taxon>
        <taxon>Pseudomonadati</taxon>
        <taxon>Pseudomonadota</taxon>
        <taxon>Gammaproteobacteria</taxon>
        <taxon>Enterobacterales</taxon>
        <taxon>Enterobacteriaceae</taxon>
        <taxon>Cedecea</taxon>
    </lineage>
</organism>
<dbReference type="InterPro" id="IPR011604">
    <property type="entry name" value="PDDEXK-like_dom_sf"/>
</dbReference>
<dbReference type="GO" id="GO:0008854">
    <property type="term" value="F:exodeoxyribonuclease V activity"/>
    <property type="evidence" value="ECO:0007669"/>
    <property type="project" value="UniProtKB-EC"/>
</dbReference>
<dbReference type="InterPro" id="IPR038726">
    <property type="entry name" value="PDDEXK_AddAB-type"/>
</dbReference>
<evidence type="ECO:0000313" key="2">
    <source>
        <dbReference type="EMBL" id="SQA99694.1"/>
    </source>
</evidence>
<name>A0A2X2T5V0_9ENTR</name>
<dbReference type="InterPro" id="IPR011335">
    <property type="entry name" value="Restrct_endonuc-II-like"/>
</dbReference>